<sequence length="74" mass="8365">MVQFHNLGEAVFQIEHVSEAYPTWSIGSRALRRLRSATSDFAPYMNAPGSDGTVEPWLDKYWSYIKAEAAQLSD</sequence>
<accession>A0A381PKU7</accession>
<dbReference type="EMBL" id="UINC01001017">
    <property type="protein sequence ID" value="SUZ67666.1"/>
    <property type="molecule type" value="Genomic_DNA"/>
</dbReference>
<evidence type="ECO:0000313" key="1">
    <source>
        <dbReference type="EMBL" id="SUZ67666.1"/>
    </source>
</evidence>
<protein>
    <submittedName>
        <fullName evidence="1">Uncharacterized protein</fullName>
    </submittedName>
</protein>
<name>A0A381PKU7_9ZZZZ</name>
<gene>
    <name evidence="1" type="ORF">METZ01_LOCUS20520</name>
</gene>
<reference evidence="1" key="1">
    <citation type="submission" date="2018-05" db="EMBL/GenBank/DDBJ databases">
        <authorList>
            <person name="Lanie J.A."/>
            <person name="Ng W.-L."/>
            <person name="Kazmierczak K.M."/>
            <person name="Andrzejewski T.M."/>
            <person name="Davidsen T.M."/>
            <person name="Wayne K.J."/>
            <person name="Tettelin H."/>
            <person name="Glass J.I."/>
            <person name="Rusch D."/>
            <person name="Podicherti R."/>
            <person name="Tsui H.-C.T."/>
            <person name="Winkler M.E."/>
        </authorList>
    </citation>
    <scope>NUCLEOTIDE SEQUENCE</scope>
</reference>
<organism evidence="1">
    <name type="scientific">marine metagenome</name>
    <dbReference type="NCBI Taxonomy" id="408172"/>
    <lineage>
        <taxon>unclassified sequences</taxon>
        <taxon>metagenomes</taxon>
        <taxon>ecological metagenomes</taxon>
    </lineage>
</organism>
<dbReference type="AlphaFoldDB" id="A0A381PKU7"/>
<proteinExistence type="predicted"/>